<dbReference type="PANTHER" id="PTHR31126:SF10">
    <property type="entry name" value="PROTEIN PHOSPHATASE, PUTATIVE (AFU_ORTHOLOGUE AFUA_6G06650)-RELATED"/>
    <property type="match status" value="1"/>
</dbReference>
<keyword evidence="4" id="KW-1185">Reference proteome</keyword>
<dbReference type="InterPro" id="IPR029021">
    <property type="entry name" value="Prot-tyrosine_phosphatase-like"/>
</dbReference>
<evidence type="ECO:0000259" key="2">
    <source>
        <dbReference type="PROSITE" id="PS50056"/>
    </source>
</evidence>
<organism evidence="3 4">
    <name type="scientific">Aspergillus glaucus CBS 516.65</name>
    <dbReference type="NCBI Taxonomy" id="1160497"/>
    <lineage>
        <taxon>Eukaryota</taxon>
        <taxon>Fungi</taxon>
        <taxon>Dikarya</taxon>
        <taxon>Ascomycota</taxon>
        <taxon>Pezizomycotina</taxon>
        <taxon>Eurotiomycetes</taxon>
        <taxon>Eurotiomycetidae</taxon>
        <taxon>Eurotiales</taxon>
        <taxon>Aspergillaceae</taxon>
        <taxon>Aspergillus</taxon>
        <taxon>Aspergillus subgen. Aspergillus</taxon>
    </lineage>
</organism>
<dbReference type="GeneID" id="34456017"/>
<gene>
    <name evidence="3" type="ORF">ASPGLDRAFT_116269</name>
</gene>
<feature type="domain" description="Tyrosine specific protein phosphatases" evidence="2">
    <location>
        <begin position="218"/>
        <end position="277"/>
    </location>
</feature>
<dbReference type="GO" id="GO:0004721">
    <property type="term" value="F:phosphoprotein phosphatase activity"/>
    <property type="evidence" value="ECO:0007669"/>
    <property type="project" value="InterPro"/>
</dbReference>
<dbReference type="SUPFAM" id="SSF52799">
    <property type="entry name" value="(Phosphotyrosine protein) phosphatases II"/>
    <property type="match status" value="1"/>
</dbReference>
<dbReference type="Pfam" id="PF13350">
    <property type="entry name" value="Y_phosphatase3"/>
    <property type="match status" value="2"/>
</dbReference>
<feature type="region of interest" description="Disordered" evidence="1">
    <location>
        <begin position="74"/>
        <end position="116"/>
    </location>
</feature>
<dbReference type="InterPro" id="IPR016130">
    <property type="entry name" value="Tyr_Pase_AS"/>
</dbReference>
<dbReference type="PANTHER" id="PTHR31126">
    <property type="entry name" value="TYROSINE-PROTEIN PHOSPHATASE"/>
    <property type="match status" value="1"/>
</dbReference>
<dbReference type="AlphaFoldDB" id="A0A1L9W043"/>
<dbReference type="EMBL" id="KV878888">
    <property type="protein sequence ID" value="OJJ89536.1"/>
    <property type="molecule type" value="Genomic_DNA"/>
</dbReference>
<dbReference type="PROSITE" id="PS50056">
    <property type="entry name" value="TYR_PHOSPHATASE_2"/>
    <property type="match status" value="1"/>
</dbReference>
<protein>
    <recommendedName>
        <fullName evidence="2">Tyrosine specific protein phosphatases domain-containing protein</fullName>
    </recommendedName>
</protein>
<accession>A0A1L9W043</accession>
<dbReference type="PROSITE" id="PS00383">
    <property type="entry name" value="TYR_PHOSPHATASE_1"/>
    <property type="match status" value="1"/>
</dbReference>
<dbReference type="InterPro" id="IPR026893">
    <property type="entry name" value="Tyr/Ser_Pase_IphP-type"/>
</dbReference>
<evidence type="ECO:0000313" key="3">
    <source>
        <dbReference type="EMBL" id="OJJ89536.1"/>
    </source>
</evidence>
<dbReference type="STRING" id="1160497.A0A1L9W043"/>
<reference evidence="4" key="1">
    <citation type="journal article" date="2017" name="Genome Biol.">
        <title>Comparative genomics reveals high biological diversity and specific adaptations in the industrially and medically important fungal genus Aspergillus.</title>
        <authorList>
            <person name="de Vries R.P."/>
            <person name="Riley R."/>
            <person name="Wiebenga A."/>
            <person name="Aguilar-Osorio G."/>
            <person name="Amillis S."/>
            <person name="Uchima C.A."/>
            <person name="Anderluh G."/>
            <person name="Asadollahi M."/>
            <person name="Askin M."/>
            <person name="Barry K."/>
            <person name="Battaglia E."/>
            <person name="Bayram O."/>
            <person name="Benocci T."/>
            <person name="Braus-Stromeyer S.A."/>
            <person name="Caldana C."/>
            <person name="Canovas D."/>
            <person name="Cerqueira G.C."/>
            <person name="Chen F."/>
            <person name="Chen W."/>
            <person name="Choi C."/>
            <person name="Clum A."/>
            <person name="Dos Santos R.A."/>
            <person name="Damasio A.R."/>
            <person name="Diallinas G."/>
            <person name="Emri T."/>
            <person name="Fekete E."/>
            <person name="Flipphi M."/>
            <person name="Freyberg S."/>
            <person name="Gallo A."/>
            <person name="Gournas C."/>
            <person name="Habgood R."/>
            <person name="Hainaut M."/>
            <person name="Harispe M.L."/>
            <person name="Henrissat B."/>
            <person name="Hilden K.S."/>
            <person name="Hope R."/>
            <person name="Hossain A."/>
            <person name="Karabika E."/>
            <person name="Karaffa L."/>
            <person name="Karanyi Z."/>
            <person name="Krasevec N."/>
            <person name="Kuo A."/>
            <person name="Kusch H."/>
            <person name="LaButti K."/>
            <person name="Lagendijk E.L."/>
            <person name="Lapidus A."/>
            <person name="Levasseur A."/>
            <person name="Lindquist E."/>
            <person name="Lipzen A."/>
            <person name="Logrieco A.F."/>
            <person name="MacCabe A."/>
            <person name="Maekelae M.R."/>
            <person name="Malavazi I."/>
            <person name="Melin P."/>
            <person name="Meyer V."/>
            <person name="Mielnichuk N."/>
            <person name="Miskei M."/>
            <person name="Molnar A.P."/>
            <person name="Mule G."/>
            <person name="Ngan C.Y."/>
            <person name="Orejas M."/>
            <person name="Orosz E."/>
            <person name="Ouedraogo J.P."/>
            <person name="Overkamp K.M."/>
            <person name="Park H.-S."/>
            <person name="Perrone G."/>
            <person name="Piumi F."/>
            <person name="Punt P.J."/>
            <person name="Ram A.F."/>
            <person name="Ramon A."/>
            <person name="Rauscher S."/>
            <person name="Record E."/>
            <person name="Riano-Pachon D.M."/>
            <person name="Robert V."/>
            <person name="Roehrig J."/>
            <person name="Ruller R."/>
            <person name="Salamov A."/>
            <person name="Salih N.S."/>
            <person name="Samson R.A."/>
            <person name="Sandor E."/>
            <person name="Sanguinetti M."/>
            <person name="Schuetze T."/>
            <person name="Sepcic K."/>
            <person name="Shelest E."/>
            <person name="Sherlock G."/>
            <person name="Sophianopoulou V."/>
            <person name="Squina F.M."/>
            <person name="Sun H."/>
            <person name="Susca A."/>
            <person name="Todd R.B."/>
            <person name="Tsang A."/>
            <person name="Unkles S.E."/>
            <person name="van de Wiele N."/>
            <person name="van Rossen-Uffink D."/>
            <person name="Oliveira J.V."/>
            <person name="Vesth T.C."/>
            <person name="Visser J."/>
            <person name="Yu J.-H."/>
            <person name="Zhou M."/>
            <person name="Andersen M.R."/>
            <person name="Archer D.B."/>
            <person name="Baker S.E."/>
            <person name="Benoit I."/>
            <person name="Brakhage A.A."/>
            <person name="Braus G.H."/>
            <person name="Fischer R."/>
            <person name="Frisvad J.C."/>
            <person name="Goldman G.H."/>
            <person name="Houbraken J."/>
            <person name="Oakley B."/>
            <person name="Pocsi I."/>
            <person name="Scazzocchio C."/>
            <person name="Seiboth B."/>
            <person name="vanKuyk P.A."/>
            <person name="Wortman J."/>
            <person name="Dyer P.S."/>
            <person name="Grigoriev I.V."/>
        </authorList>
    </citation>
    <scope>NUCLEOTIDE SEQUENCE [LARGE SCALE GENOMIC DNA]</scope>
    <source>
        <strain evidence="4">CBS 516.65</strain>
    </source>
</reference>
<dbReference type="Gene3D" id="3.90.190.10">
    <property type="entry name" value="Protein tyrosine phosphatase superfamily"/>
    <property type="match status" value="1"/>
</dbReference>
<proteinExistence type="predicted"/>
<dbReference type="InterPro" id="IPR000387">
    <property type="entry name" value="Tyr_Pase_dom"/>
</dbReference>
<dbReference type="RefSeq" id="XP_022406198.1">
    <property type="nucleotide sequence ID" value="XM_022539756.1"/>
</dbReference>
<sequence length="333" mass="37269">MPDLSSADRPFDNIINFRDVGRSINGLTGRRILKEGVLFRSARLDDASERDKRRLSDELHISTVIDLRSVTEHRMAAHKRREQHPLPQPTQEPTPESNPKAGSEAATGPDEQSNLMVDDSTHLDTLPGINRVLISLTGKAWERSLIWRLDWVNFFKVLGLSASGYRTEAVKIVVQEVMAPRGLIGLGQDTLDYSTSEMNEVFNLLAGQHGPTTYEDDEEEDEGEVFPLLLHCTQGKDRTGIIILLLLLLTHVPEDAISEDYVRSEPELVVEAEERLKEIRAIGIPEEYIKCPAGFTGAIRGYLEERYGGVEGYLEIVGVGTETQNKIKERLLA</sequence>
<name>A0A1L9W043_ASPGL</name>
<dbReference type="Proteomes" id="UP000184300">
    <property type="component" value="Unassembled WGS sequence"/>
</dbReference>
<dbReference type="OrthoDB" id="9988524at2759"/>
<dbReference type="VEuPathDB" id="FungiDB:ASPGLDRAFT_116269"/>
<evidence type="ECO:0000256" key="1">
    <source>
        <dbReference type="SAM" id="MobiDB-lite"/>
    </source>
</evidence>
<evidence type="ECO:0000313" key="4">
    <source>
        <dbReference type="Proteomes" id="UP000184300"/>
    </source>
</evidence>